<feature type="transmembrane region" description="Helical" evidence="1">
    <location>
        <begin position="6"/>
        <end position="29"/>
    </location>
</feature>
<protein>
    <submittedName>
        <fullName evidence="2">Uncharacterized protein</fullName>
    </submittedName>
</protein>
<dbReference type="EMBL" id="CP017717">
    <property type="protein sequence ID" value="AQZ67267.1"/>
    <property type="molecule type" value="Genomic_DNA"/>
</dbReference>
<dbReference type="KEGG" id="noa:BKM31_42630"/>
<sequence length="59" mass="5638">MKVVAVLFPGLAGVGLAGLGVSPVVLLLAQGFMSLAAASGPGAFVQRTGAAVSDGARRG</sequence>
<gene>
    <name evidence="2" type="ORF">BKM31_42630</name>
</gene>
<keyword evidence="1" id="KW-1133">Transmembrane helix</keyword>
<name>A0A1V0AAP5_9ACTN</name>
<accession>A0A1V0AAP5</accession>
<evidence type="ECO:0000313" key="3">
    <source>
        <dbReference type="Proteomes" id="UP000190797"/>
    </source>
</evidence>
<keyword evidence="1" id="KW-0812">Transmembrane</keyword>
<evidence type="ECO:0000256" key="1">
    <source>
        <dbReference type="SAM" id="Phobius"/>
    </source>
</evidence>
<dbReference type="Proteomes" id="UP000190797">
    <property type="component" value="Chromosome"/>
</dbReference>
<keyword evidence="3" id="KW-1185">Reference proteome</keyword>
<keyword evidence="1" id="KW-0472">Membrane</keyword>
<organism evidence="2 3">
    <name type="scientific">[Actinomadura] parvosata subsp. kistnae</name>
    <dbReference type="NCBI Taxonomy" id="1909395"/>
    <lineage>
        <taxon>Bacteria</taxon>
        <taxon>Bacillati</taxon>
        <taxon>Actinomycetota</taxon>
        <taxon>Actinomycetes</taxon>
        <taxon>Streptosporangiales</taxon>
        <taxon>Streptosporangiaceae</taxon>
        <taxon>Nonomuraea</taxon>
    </lineage>
</organism>
<dbReference type="RefSeq" id="WP_080043574.1">
    <property type="nucleotide sequence ID" value="NZ_CP017717.1"/>
</dbReference>
<reference evidence="3" key="1">
    <citation type="journal article" date="2017" name="Med. Chem. Commun.">
        <title>Nonomuraea sp. ATCC 55076 harbours the largest actinomycete chromosome to date and the kistamicin biosynthetic gene cluster.</title>
        <authorList>
            <person name="Nazari B."/>
            <person name="Forneris C.C."/>
            <person name="Gibson M.I."/>
            <person name="Moon K."/>
            <person name="Schramma K.R."/>
            <person name="Seyedsayamdost M.R."/>
        </authorList>
    </citation>
    <scope>NUCLEOTIDE SEQUENCE [LARGE SCALE GENOMIC DNA]</scope>
    <source>
        <strain evidence="3">ATCC 55076</strain>
    </source>
</reference>
<evidence type="ECO:0000313" key="2">
    <source>
        <dbReference type="EMBL" id="AQZ67267.1"/>
    </source>
</evidence>
<proteinExistence type="predicted"/>
<dbReference type="AlphaFoldDB" id="A0A1V0AAP5"/>